<name>A0A5J6WMX9_MORMI</name>
<evidence type="ECO:0000313" key="3">
    <source>
        <dbReference type="Proteomes" id="UP000327424"/>
    </source>
</evidence>
<proteinExistence type="predicted"/>
<dbReference type="AlphaFoldDB" id="A0A5J6WMX9"/>
<evidence type="ECO:0000256" key="1">
    <source>
        <dbReference type="SAM" id="SignalP"/>
    </source>
</evidence>
<dbReference type="Proteomes" id="UP000327424">
    <property type="component" value="Chromosome"/>
</dbReference>
<dbReference type="RefSeq" id="WP_019442723.1">
    <property type="nucleotide sequence ID" value="NZ_ALOE01000035.1"/>
</dbReference>
<organism evidence="2 3">
    <name type="scientific">Moritella marina ATCC 15381</name>
    <dbReference type="NCBI Taxonomy" id="1202962"/>
    <lineage>
        <taxon>Bacteria</taxon>
        <taxon>Pseudomonadati</taxon>
        <taxon>Pseudomonadota</taxon>
        <taxon>Gammaproteobacteria</taxon>
        <taxon>Alteromonadales</taxon>
        <taxon>Moritellaceae</taxon>
        <taxon>Moritella</taxon>
    </lineage>
</organism>
<protein>
    <submittedName>
        <fullName evidence="2">Copper resistance protein CopA</fullName>
    </submittedName>
</protein>
<dbReference type="KEGG" id="mmaa:FR932_17495"/>
<feature type="chain" id="PRO_5023911555" evidence="1">
    <location>
        <begin position="22"/>
        <end position="216"/>
    </location>
</feature>
<evidence type="ECO:0000313" key="2">
    <source>
        <dbReference type="EMBL" id="QFI39499.1"/>
    </source>
</evidence>
<keyword evidence="1" id="KW-0732">Signal</keyword>
<reference evidence="2 3" key="1">
    <citation type="submission" date="2019-09" db="EMBL/GenBank/DDBJ databases">
        <title>Hybrid Assembly of the complete Genome of the Deep-Sea Bacterium Moritella marina from long Nanopore and Illumina reads.</title>
        <authorList>
            <person name="Magin S."/>
            <person name="Georgoulis A."/>
            <person name="Papadimitriou K."/>
            <person name="Iliakis G."/>
            <person name="Vorgias C.E."/>
        </authorList>
    </citation>
    <scope>NUCLEOTIDE SEQUENCE [LARGE SCALE GENOMIC DNA]</scope>
    <source>
        <strain evidence="2 3">MP-1</strain>
    </source>
</reference>
<keyword evidence="3" id="KW-1185">Reference proteome</keyword>
<accession>A0A5J6WMX9</accession>
<feature type="signal peptide" evidence="1">
    <location>
        <begin position="1"/>
        <end position="21"/>
    </location>
</feature>
<gene>
    <name evidence="2" type="ORF">FR932_17495</name>
</gene>
<sequence>MFKQLTIAITLSAALSSPVFAHGDGDGHCKDTQLGSVMSAMSDDLKAYVGAFKRDDQAAMQAQLTKLLANSAKAKNEIPLKLQQKVPAMKGMDHSNMKNMQNMKGMDHSNMANMQDMKGMDHSNMANMQNMKGMDHSNMANMQDMKGMDHSKMANMDGMDHSTHMQHMAYQQGIEKLTSLFTQLQDATSKGQVKTVLGDIKQHIKKSHKAFRLNCD</sequence>
<dbReference type="EMBL" id="CP044399">
    <property type="protein sequence ID" value="QFI39499.1"/>
    <property type="molecule type" value="Genomic_DNA"/>
</dbReference>
<dbReference type="OrthoDB" id="6120138at2"/>